<name>A0A0D2WW40_CAPO3</name>
<dbReference type="OrthoDB" id="20822at2759"/>
<feature type="compositionally biased region" description="Low complexity" evidence="1">
    <location>
        <begin position="139"/>
        <end position="153"/>
    </location>
</feature>
<feature type="region of interest" description="Disordered" evidence="1">
    <location>
        <begin position="708"/>
        <end position="745"/>
    </location>
</feature>
<dbReference type="EMBL" id="KE346373">
    <property type="protein sequence ID" value="KJE97130.1"/>
    <property type="molecule type" value="Genomic_DNA"/>
</dbReference>
<proteinExistence type="predicted"/>
<feature type="domain" description="ADF-H" evidence="2">
    <location>
        <begin position="2"/>
        <end position="129"/>
    </location>
</feature>
<dbReference type="GO" id="GO:0005884">
    <property type="term" value="C:actin filament"/>
    <property type="evidence" value="ECO:0007669"/>
    <property type="project" value="TreeGrafter"/>
</dbReference>
<feature type="domain" description="ADF-H" evidence="2">
    <location>
        <begin position="573"/>
        <end position="707"/>
    </location>
</feature>
<evidence type="ECO:0000256" key="1">
    <source>
        <dbReference type="SAM" id="MobiDB-lite"/>
    </source>
</evidence>
<gene>
    <name evidence="3" type="ORF">CAOG_007594</name>
</gene>
<dbReference type="SMART" id="SM00102">
    <property type="entry name" value="ADF"/>
    <property type="match status" value="3"/>
</dbReference>
<dbReference type="SUPFAM" id="SSF55753">
    <property type="entry name" value="Actin depolymerizing proteins"/>
    <property type="match status" value="4"/>
</dbReference>
<dbReference type="STRING" id="595528.A0A0D2WW40"/>
<feature type="compositionally biased region" description="Polar residues" evidence="1">
    <location>
        <begin position="708"/>
        <end position="719"/>
    </location>
</feature>
<dbReference type="PROSITE" id="PS51263">
    <property type="entry name" value="ADF_H"/>
    <property type="match status" value="4"/>
</dbReference>
<dbReference type="GO" id="GO:0030427">
    <property type="term" value="C:site of polarized growth"/>
    <property type="evidence" value="ECO:0007669"/>
    <property type="project" value="TreeGrafter"/>
</dbReference>
<dbReference type="InterPro" id="IPR002108">
    <property type="entry name" value="ADF-H"/>
</dbReference>
<dbReference type="AlphaFoldDB" id="A0A0D2WW40"/>
<dbReference type="Gene3D" id="3.40.20.10">
    <property type="entry name" value="Severin"/>
    <property type="match status" value="4"/>
</dbReference>
<feature type="region of interest" description="Disordered" evidence="1">
    <location>
        <begin position="134"/>
        <end position="157"/>
    </location>
</feature>
<evidence type="ECO:0000313" key="4">
    <source>
        <dbReference type="Proteomes" id="UP000008743"/>
    </source>
</evidence>
<dbReference type="eggNOG" id="KOG3655">
    <property type="taxonomic scope" value="Eukaryota"/>
</dbReference>
<dbReference type="Pfam" id="PF00241">
    <property type="entry name" value="Cofilin_ADF"/>
    <property type="match status" value="4"/>
</dbReference>
<dbReference type="PANTHER" id="PTHR10829">
    <property type="entry name" value="CORTACTIN AND DREBRIN"/>
    <property type="match status" value="1"/>
</dbReference>
<feature type="region of interest" description="Disordered" evidence="1">
    <location>
        <begin position="492"/>
        <end position="550"/>
    </location>
</feature>
<evidence type="ECO:0000259" key="2">
    <source>
        <dbReference type="PROSITE" id="PS51263"/>
    </source>
</evidence>
<dbReference type="RefSeq" id="XP_004343468.2">
    <property type="nucleotide sequence ID" value="XM_004343418.2"/>
</dbReference>
<accession>A0A0D2WW40</accession>
<protein>
    <recommendedName>
        <fullName evidence="2">ADF-H domain-containing protein</fullName>
    </recommendedName>
</protein>
<dbReference type="InterPro" id="IPR029006">
    <property type="entry name" value="ADF-H/Gelsolin-like_dom_sf"/>
</dbReference>
<feature type="compositionally biased region" description="Pro residues" evidence="1">
    <location>
        <begin position="520"/>
        <end position="531"/>
    </location>
</feature>
<feature type="domain" description="ADF-H" evidence="2">
    <location>
        <begin position="360"/>
        <end position="492"/>
    </location>
</feature>
<dbReference type="GO" id="GO:0030833">
    <property type="term" value="P:regulation of actin filament polymerization"/>
    <property type="evidence" value="ECO:0007669"/>
    <property type="project" value="TreeGrafter"/>
</dbReference>
<organism evidence="3 4">
    <name type="scientific">Capsaspora owczarzaki (strain ATCC 30864)</name>
    <dbReference type="NCBI Taxonomy" id="595528"/>
    <lineage>
        <taxon>Eukaryota</taxon>
        <taxon>Filasterea</taxon>
        <taxon>Capsaspora</taxon>
    </lineage>
</organism>
<evidence type="ECO:0000313" key="3">
    <source>
        <dbReference type="EMBL" id="KJE97130.1"/>
    </source>
</evidence>
<keyword evidence="4" id="KW-1185">Reference proteome</keyword>
<dbReference type="PANTHER" id="PTHR10829:SF50">
    <property type="entry name" value="ADF-H DOMAIN-CONTAINING PROTEIN"/>
    <property type="match status" value="1"/>
</dbReference>
<feature type="compositionally biased region" description="Low complexity" evidence="1">
    <location>
        <begin position="532"/>
        <end position="550"/>
    </location>
</feature>
<dbReference type="PhylomeDB" id="A0A0D2WW40"/>
<dbReference type="CDD" id="cd11282">
    <property type="entry name" value="ADF_coactosin_like"/>
    <property type="match status" value="2"/>
</dbReference>
<dbReference type="GO" id="GO:0030864">
    <property type="term" value="C:cortical actin cytoskeleton"/>
    <property type="evidence" value="ECO:0007669"/>
    <property type="project" value="TreeGrafter"/>
</dbReference>
<dbReference type="GO" id="GO:0051015">
    <property type="term" value="F:actin filament binding"/>
    <property type="evidence" value="ECO:0007669"/>
    <property type="project" value="TreeGrafter"/>
</dbReference>
<dbReference type="Proteomes" id="UP000008743">
    <property type="component" value="Unassembled WGS sequence"/>
</dbReference>
<dbReference type="InParanoid" id="A0A0D2WW40"/>
<feature type="domain" description="ADF-H" evidence="2">
    <location>
        <begin position="767"/>
        <end position="899"/>
    </location>
</feature>
<sequence length="900" mass="95905">MSVRVVDEGRALETLALLRNPHTDLNWAFFASEEKDTITLSDFGVGGVDQLACILRPNVGGYALTRVKQDGVWRYCYITWMGDAIPSMKKAEVAKNMAVVSKFLGNFDLEMLVSHMREMTEANVTAKVREALTGEAEEPASSAPATAPRRATALSDEPMYIDHSEVSKSFIEDNQYESLDGYKPYQYGEGNVEGGDLDIYGSHGYSASAQADLYAAPQDYQAATPLESGDNYGYDGAELYEAPQVSDPAADAAAAAYTEQYRQYLALLSAVSPAQLQDIYGTATQAQAGQPIQYQQLLSLMQTAQQQQQMSKIEKTVDQNAVIEAARQVKSSVNATGLGKFASVRGAPRSSTNVSGEGQQVQILDQDKATAAVKSVRDEKSATSWVLLGYEGKSVAQLRLLATGNAIEDIRKHVSADIVAYALARLIDRSEAIHATRYAFVTWMGDNVPAPKKAKVAVNKSSILAFLGHYNVDVLTSDLNELSESVLLDKQRSAGKGGSGSGPVPRVANIFSKPSETPTAKPPSSPAPVAPTTPTTPTAPTSTAASSSSAPSPAAIAAAKAAAPKTLSGEGKKVSVIDMAAASSVVQQIRSDTSTLNWVLFGYEGKSVDTICMLGSGSGGVEELAKLVNQDMVGYGLVKIREDAKGGLAAPRFAQITWMGDNLPGARKAKVAVNKSSVSKFLGHYNLDMLVSDKAELTTANFSSKFSQATAPSGNTSAKPSAVAAGASPLNAQQPAKRPNSVVGGGSGGFTPKAFTAPKQVVTTINHVNFVDVDNLKAEIAEVRNDSKPKNWTLLRLDERNSQIILLGSGEGGLKQMRANLKDDMAAFGLLRQNVTIKGVNTVRFAFINLIGEKLPMLIRGKISSYHGAVVTLMDPYHVDLTVRNVAELTDELVLEKLNK</sequence>
<reference evidence="4" key="1">
    <citation type="submission" date="2011-02" db="EMBL/GenBank/DDBJ databases">
        <title>The Genome Sequence of Capsaspora owczarzaki ATCC 30864.</title>
        <authorList>
            <person name="Russ C."/>
            <person name="Cuomo C."/>
            <person name="Burger G."/>
            <person name="Gray M.W."/>
            <person name="Holland P.W.H."/>
            <person name="King N."/>
            <person name="Lang F.B.F."/>
            <person name="Roger A.J."/>
            <person name="Ruiz-Trillo I."/>
            <person name="Young S.K."/>
            <person name="Zeng Q."/>
            <person name="Gargeya S."/>
            <person name="Alvarado L."/>
            <person name="Berlin A."/>
            <person name="Chapman S.B."/>
            <person name="Chen Z."/>
            <person name="Freedman E."/>
            <person name="Gellesch M."/>
            <person name="Goldberg J."/>
            <person name="Griggs A."/>
            <person name="Gujja S."/>
            <person name="Heilman E."/>
            <person name="Heiman D."/>
            <person name="Howarth C."/>
            <person name="Mehta T."/>
            <person name="Neiman D."/>
            <person name="Pearson M."/>
            <person name="Roberts A."/>
            <person name="Saif S."/>
            <person name="Shea T."/>
            <person name="Shenoy N."/>
            <person name="Sisk P."/>
            <person name="Stolte C."/>
            <person name="Sykes S."/>
            <person name="White J."/>
            <person name="Yandava C."/>
            <person name="Haas B."/>
            <person name="Nusbaum C."/>
            <person name="Birren B."/>
        </authorList>
    </citation>
    <scope>NUCLEOTIDE SEQUENCE</scope>
    <source>
        <strain evidence="4">ATCC 30864</strain>
    </source>
</reference>